<evidence type="ECO:0000256" key="6">
    <source>
        <dbReference type="ARBA" id="ARBA00023237"/>
    </source>
</evidence>
<keyword evidence="7" id="KW-0732">Signal</keyword>
<reference evidence="10" key="1">
    <citation type="journal article" date="2019" name="Int. J. Syst. Evol. Microbiol.">
        <title>The Global Catalogue of Microorganisms (GCM) 10K type strain sequencing project: providing services to taxonomists for standard genome sequencing and annotation.</title>
        <authorList>
            <consortium name="The Broad Institute Genomics Platform"/>
            <consortium name="The Broad Institute Genome Sequencing Center for Infectious Disease"/>
            <person name="Wu L."/>
            <person name="Ma J."/>
        </authorList>
    </citation>
    <scope>NUCLEOTIDE SEQUENCE [LARGE SCALE GENOMIC DNA]</scope>
    <source>
        <strain evidence="10">CGMCC 1.16275</strain>
    </source>
</reference>
<dbReference type="InterPro" id="IPR037066">
    <property type="entry name" value="Plug_dom_sf"/>
</dbReference>
<keyword evidence="6" id="KW-0998">Cell outer membrane</keyword>
<keyword evidence="5" id="KW-0472">Membrane</keyword>
<feature type="domain" description="TonB-dependent transporter Oar-like beta-barrel" evidence="8">
    <location>
        <begin position="242"/>
        <end position="1041"/>
    </location>
</feature>
<evidence type="ECO:0000313" key="9">
    <source>
        <dbReference type="EMBL" id="MFD1610427.1"/>
    </source>
</evidence>
<evidence type="ECO:0000256" key="4">
    <source>
        <dbReference type="ARBA" id="ARBA00022692"/>
    </source>
</evidence>
<evidence type="ECO:0000256" key="5">
    <source>
        <dbReference type="ARBA" id="ARBA00023136"/>
    </source>
</evidence>
<dbReference type="SUPFAM" id="SSF49464">
    <property type="entry name" value="Carboxypeptidase regulatory domain-like"/>
    <property type="match status" value="1"/>
</dbReference>
<evidence type="ECO:0000313" key="10">
    <source>
        <dbReference type="Proteomes" id="UP001597115"/>
    </source>
</evidence>
<dbReference type="PANTHER" id="PTHR30069">
    <property type="entry name" value="TONB-DEPENDENT OUTER MEMBRANE RECEPTOR"/>
    <property type="match status" value="1"/>
</dbReference>
<evidence type="ECO:0000256" key="7">
    <source>
        <dbReference type="SAM" id="SignalP"/>
    </source>
</evidence>
<dbReference type="EMBL" id="JBHUDY010000001">
    <property type="protein sequence ID" value="MFD1610427.1"/>
    <property type="molecule type" value="Genomic_DNA"/>
</dbReference>
<dbReference type="InterPro" id="IPR008969">
    <property type="entry name" value="CarboxyPept-like_regulatory"/>
</dbReference>
<dbReference type="Gene3D" id="2.60.40.1120">
    <property type="entry name" value="Carboxypeptidase-like, regulatory domain"/>
    <property type="match status" value="1"/>
</dbReference>
<dbReference type="PANTHER" id="PTHR30069:SF46">
    <property type="entry name" value="OAR PROTEIN"/>
    <property type="match status" value="1"/>
</dbReference>
<dbReference type="SUPFAM" id="SSF56935">
    <property type="entry name" value="Porins"/>
    <property type="match status" value="1"/>
</dbReference>
<accession>A0ABW4HZ69</accession>
<organism evidence="9 10">
    <name type="scientific">Sphingomonas tabacisoli</name>
    <dbReference type="NCBI Taxonomy" id="2249466"/>
    <lineage>
        <taxon>Bacteria</taxon>
        <taxon>Pseudomonadati</taxon>
        <taxon>Pseudomonadota</taxon>
        <taxon>Alphaproteobacteria</taxon>
        <taxon>Sphingomonadales</taxon>
        <taxon>Sphingomonadaceae</taxon>
        <taxon>Sphingomonas</taxon>
    </lineage>
</organism>
<dbReference type="Pfam" id="PF13620">
    <property type="entry name" value="CarboxypepD_reg"/>
    <property type="match status" value="1"/>
</dbReference>
<protein>
    <submittedName>
        <fullName evidence="9">Carboxypeptidase regulatory-like domain-containing protein</fullName>
    </submittedName>
</protein>
<dbReference type="Gene3D" id="2.170.130.10">
    <property type="entry name" value="TonB-dependent receptor, plug domain"/>
    <property type="match status" value="1"/>
</dbReference>
<dbReference type="InterPro" id="IPR039426">
    <property type="entry name" value="TonB-dep_rcpt-like"/>
</dbReference>
<dbReference type="RefSeq" id="WP_380886085.1">
    <property type="nucleotide sequence ID" value="NZ_JBHUDY010000001.1"/>
</dbReference>
<keyword evidence="10" id="KW-1185">Reference proteome</keyword>
<sequence>MRNHLFIGAAIAALVAPAAVQAQETTATIRGTVTNGGSPVAGATVTAVHVPSGTRASTTTDATGAFTLPGLRVGGPFTVSVNGNQAQITDINTVIGTPFDLPIDIAELGAASQGQDIVVTASSVARAGNVSQGPATVLTATQIQTIATINRDIRDLSVRDPFARLDDTPSGGRAVSFAGQNARYNRFTVDGVPITDNFGLNPDALPTRRSPIPLDAIGQFQARVAPYDVREGNFQGGVINAILKSGTNSFHGTGFYSYNDQNLTGDQTKSLHVTLPKFKSENYGAELSGPIIKDKLFFMIAGERVRAGTPIPEGPTDNNAGAPIPGLTQATVDQIRAIAKSKFNYETGGVLNNSDDKDDRLVARIDANLSDTQRLALTYSYTKDSIKFNQNSFQTPPPGLGLESNGYISSNRLHFGVVTLNSDWSDDFSTEARVFYKDYKRGQDPILGRGFAQVRVCTAATSDRQAAGGTGTTESTSCPSGVPIVSFGPDISRQTNALNSNTFGALLQGRLKAEDHDIRFFTEFQTTSIFNAFLQRSAGEYYFDSIADLMAGNAQRFQYGNAVPSLDPNQAAAKFNYQLYTFGIQDNWRVTDTFNVVMGYRYDLYGGSPNPTLNPNFVNRYGFVNNAYVSGRGLLQPRLGFDWKPTSRIAVRGGAGVFGGGTPDVYVSNSFSNTGILTNSIDVRQANNGTFTGTGVNATNGAAILQNVNPAAIPTAANTLLAAGTVSTTSTTNALDPHFKLPSQLRATLSGDYTADLGPLGDEWRFGVDFFYSKVRNQVFFTDIRSVRSGLLTPDGRPRYVPVTRNANGTINFADTGTDILLTNTSKGRSYVAVARFDKSWDFGLNIYGSFTYQDIKDQTPATSSTAGSNYLNGAFFDPNRAQYATSNDQVKYQFKYGITFDHAFFGDYKTRIALFGQTRIGHPYSYTFLDPSGGRSIVFGTTGAGTSGTSGTRYLLYVPTGTNDPLVSYDSAATQTALDNLINSSGLKGFRGKVAPRNAFTSKWFTKIDLHLEQEIPTFLGGSRISLFADIENLGNLINHNWGQIQEFAFPYTVPVVRVACLKAPVATGTAPGAAAAANAGDACAQYRYSNFTTPTATVYSKQSLYAIRVGARFTF</sequence>
<dbReference type="Pfam" id="PF25183">
    <property type="entry name" value="OMP_b-brl_4"/>
    <property type="match status" value="1"/>
</dbReference>
<keyword evidence="2" id="KW-0813">Transport</keyword>
<comment type="subcellular location">
    <subcellularLocation>
        <location evidence="1">Cell outer membrane</location>
        <topology evidence="1">Multi-pass membrane protein</topology>
    </subcellularLocation>
</comment>
<evidence type="ECO:0000256" key="2">
    <source>
        <dbReference type="ARBA" id="ARBA00022448"/>
    </source>
</evidence>
<dbReference type="InterPro" id="IPR057601">
    <property type="entry name" value="Oar-like_b-barrel"/>
</dbReference>
<dbReference type="Proteomes" id="UP001597115">
    <property type="component" value="Unassembled WGS sequence"/>
</dbReference>
<evidence type="ECO:0000256" key="3">
    <source>
        <dbReference type="ARBA" id="ARBA00022452"/>
    </source>
</evidence>
<gene>
    <name evidence="9" type="ORF">ACFSCW_01275</name>
</gene>
<evidence type="ECO:0000259" key="8">
    <source>
        <dbReference type="Pfam" id="PF25183"/>
    </source>
</evidence>
<proteinExistence type="predicted"/>
<keyword evidence="4" id="KW-0812">Transmembrane</keyword>
<feature type="chain" id="PRO_5047226844" evidence="7">
    <location>
        <begin position="23"/>
        <end position="1117"/>
    </location>
</feature>
<dbReference type="Gene3D" id="2.40.170.20">
    <property type="entry name" value="TonB-dependent receptor, beta-barrel domain"/>
    <property type="match status" value="1"/>
</dbReference>
<keyword evidence="3" id="KW-1134">Transmembrane beta strand</keyword>
<dbReference type="InterPro" id="IPR036942">
    <property type="entry name" value="Beta-barrel_TonB_sf"/>
</dbReference>
<comment type="caution">
    <text evidence="9">The sequence shown here is derived from an EMBL/GenBank/DDBJ whole genome shotgun (WGS) entry which is preliminary data.</text>
</comment>
<name>A0ABW4HZ69_9SPHN</name>
<feature type="signal peptide" evidence="7">
    <location>
        <begin position="1"/>
        <end position="22"/>
    </location>
</feature>
<evidence type="ECO:0000256" key="1">
    <source>
        <dbReference type="ARBA" id="ARBA00004571"/>
    </source>
</evidence>